<evidence type="ECO:0000313" key="2">
    <source>
        <dbReference type="Proteomes" id="UP001549749"/>
    </source>
</evidence>
<accession>A0ABV2T202</accession>
<comment type="caution">
    <text evidence="1">The sequence shown here is derived from an EMBL/GenBank/DDBJ whole genome shotgun (WGS) entry which is preliminary data.</text>
</comment>
<dbReference type="RefSeq" id="WP_354659692.1">
    <property type="nucleotide sequence ID" value="NZ_JBEXAC010000001.1"/>
</dbReference>
<evidence type="ECO:0000313" key="1">
    <source>
        <dbReference type="EMBL" id="MET6997051.1"/>
    </source>
</evidence>
<dbReference type="EMBL" id="JBEXAC010000001">
    <property type="protein sequence ID" value="MET6997051.1"/>
    <property type="molecule type" value="Genomic_DNA"/>
</dbReference>
<keyword evidence="2" id="KW-1185">Reference proteome</keyword>
<protein>
    <recommendedName>
        <fullName evidence="3">Lipoprotein</fullName>
    </recommendedName>
</protein>
<dbReference type="PROSITE" id="PS51257">
    <property type="entry name" value="PROKAR_LIPOPROTEIN"/>
    <property type="match status" value="1"/>
</dbReference>
<dbReference type="Proteomes" id="UP001549749">
    <property type="component" value="Unassembled WGS sequence"/>
</dbReference>
<evidence type="ECO:0008006" key="3">
    <source>
        <dbReference type="Google" id="ProtNLM"/>
    </source>
</evidence>
<reference evidence="1 2" key="1">
    <citation type="submission" date="2024-06" db="EMBL/GenBank/DDBJ databases">
        <title>Chitinophaga defluvii sp. nov., isolated from municipal sewage.</title>
        <authorList>
            <person name="Zhang L."/>
        </authorList>
    </citation>
    <scope>NUCLEOTIDE SEQUENCE [LARGE SCALE GENOMIC DNA]</scope>
    <source>
        <strain evidence="1 2">H8</strain>
    </source>
</reference>
<name>A0ABV2T202_9BACT</name>
<proteinExistence type="predicted"/>
<gene>
    <name evidence="1" type="ORF">ABR189_06710</name>
</gene>
<sequence length="172" mass="19679">MKQSIFLWILLWMAVGCNNNRKSGTEDRFPTVHDPRIQEKDIRDTRIRLTYVPPCKQEGAVMEPDTTEVVFKLNVFSAQLKETKDKKTIQALSYGIDSLFVLTSGQDSLPPLLAQRIANGNLRGAEYLLVFDRTALRQRQEAVLVFRDWLFTSVRMEFPINIAKIDSISCGL</sequence>
<organism evidence="1 2">
    <name type="scientific">Chitinophaga defluvii</name>
    <dbReference type="NCBI Taxonomy" id="3163343"/>
    <lineage>
        <taxon>Bacteria</taxon>
        <taxon>Pseudomonadati</taxon>
        <taxon>Bacteroidota</taxon>
        <taxon>Chitinophagia</taxon>
        <taxon>Chitinophagales</taxon>
        <taxon>Chitinophagaceae</taxon>
        <taxon>Chitinophaga</taxon>
    </lineage>
</organism>